<dbReference type="Gene3D" id="4.10.860.20">
    <property type="entry name" value="Rabenosyn, Rab binding domain"/>
    <property type="match status" value="1"/>
</dbReference>
<proteinExistence type="inferred from homology"/>
<feature type="binding site" evidence="7">
    <location>
        <position position="167"/>
    </location>
    <ligand>
        <name>2-oxoglutarate</name>
        <dbReference type="ChEBI" id="CHEBI:16810"/>
    </ligand>
</feature>
<feature type="domain" description="Fe2OG dioxygenase" evidence="8">
    <location>
        <begin position="78"/>
        <end position="176"/>
    </location>
</feature>
<name>A0A317C3N3_9GAMM</name>
<keyword evidence="6 7" id="KW-0408">Iron</keyword>
<dbReference type="RefSeq" id="WP_109839331.1">
    <property type="nucleotide sequence ID" value="NZ_QGKM01000076.1"/>
</dbReference>
<keyword evidence="5 7" id="KW-0560">Oxidoreductase</keyword>
<dbReference type="Proteomes" id="UP000245539">
    <property type="component" value="Unassembled WGS sequence"/>
</dbReference>
<evidence type="ECO:0000313" key="10">
    <source>
        <dbReference type="Proteomes" id="UP000245539"/>
    </source>
</evidence>
<comment type="caution">
    <text evidence="9">The sequence shown here is derived from an EMBL/GenBank/DDBJ whole genome shotgun (WGS) entry which is preliminary data.</text>
</comment>
<dbReference type="Pfam" id="PF13640">
    <property type="entry name" value="2OG-FeII_Oxy_3"/>
    <property type="match status" value="1"/>
</dbReference>
<dbReference type="InterPro" id="IPR006620">
    <property type="entry name" value="Pro_4_hyd_alph"/>
</dbReference>
<dbReference type="HAMAP" id="MF_00657">
    <property type="entry name" value="Hydroxyl_YbiX"/>
    <property type="match status" value="1"/>
</dbReference>
<dbReference type="OrthoDB" id="9812472at2"/>
<organism evidence="9 10">
    <name type="scientific">Leucothrix pacifica</name>
    <dbReference type="NCBI Taxonomy" id="1247513"/>
    <lineage>
        <taxon>Bacteria</taxon>
        <taxon>Pseudomonadati</taxon>
        <taxon>Pseudomonadota</taxon>
        <taxon>Gammaproteobacteria</taxon>
        <taxon>Thiotrichales</taxon>
        <taxon>Thiotrichaceae</taxon>
        <taxon>Leucothrix</taxon>
    </lineage>
</organism>
<evidence type="ECO:0000256" key="1">
    <source>
        <dbReference type="ARBA" id="ARBA00001961"/>
    </source>
</evidence>
<dbReference type="Pfam" id="PF18331">
    <property type="entry name" value="PKHD_C"/>
    <property type="match status" value="1"/>
</dbReference>
<evidence type="ECO:0000256" key="6">
    <source>
        <dbReference type="ARBA" id="ARBA00023004"/>
    </source>
</evidence>
<dbReference type="AlphaFoldDB" id="A0A317C3N3"/>
<dbReference type="SMART" id="SM00702">
    <property type="entry name" value="P4Hc"/>
    <property type="match status" value="1"/>
</dbReference>
<feature type="binding site" evidence="7">
    <location>
        <position position="98"/>
    </location>
    <ligand>
        <name>Fe cation</name>
        <dbReference type="ChEBI" id="CHEBI:24875"/>
    </ligand>
</feature>
<sequence length="222" mass="24584">MILRIKNVLTNRAVRQAQSLLDGAIFVDGSLSAGSLAAGVKHNRELSLQSPLHQQLNQLVMSSLVNHSEYQAAVLPLKVATAFYSRYQQGMRYGAHVDDAVMGPITGRYRSDVSTTIFLNSPDDYDGGELLIHTQYGEELVKLEAGDAVIYPSGSLHEVKAVTAGERLVAVTWAQSMVKATEQREMLFNISQIRESLTSQNDAEKARLDQVYSNLLRMWSEI</sequence>
<dbReference type="GO" id="GO:0031418">
    <property type="term" value="F:L-ascorbic acid binding"/>
    <property type="evidence" value="ECO:0007669"/>
    <property type="project" value="UniProtKB-KW"/>
</dbReference>
<dbReference type="InterPro" id="IPR044862">
    <property type="entry name" value="Pro_4_hyd_alph_FE2OG_OXY"/>
</dbReference>
<dbReference type="Gene3D" id="2.60.120.620">
    <property type="entry name" value="q2cbj1_9rhob like domain"/>
    <property type="match status" value="1"/>
</dbReference>
<keyword evidence="4 7" id="KW-0223">Dioxygenase</keyword>
<evidence type="ECO:0000256" key="7">
    <source>
        <dbReference type="HAMAP-Rule" id="MF_00657"/>
    </source>
</evidence>
<reference evidence="9 10" key="1">
    <citation type="submission" date="2018-05" db="EMBL/GenBank/DDBJ databases">
        <title>Leucothrix arctica sp. nov., isolated from Arctic seawater.</title>
        <authorList>
            <person name="Choi A."/>
            <person name="Baek K."/>
        </authorList>
    </citation>
    <scope>NUCLEOTIDE SEQUENCE [LARGE SCALE GENOMIC DNA]</scope>
    <source>
        <strain evidence="9 10">JCM 18388</strain>
    </source>
</reference>
<evidence type="ECO:0000256" key="3">
    <source>
        <dbReference type="ARBA" id="ARBA00022896"/>
    </source>
</evidence>
<keyword evidence="2 7" id="KW-0479">Metal-binding</keyword>
<dbReference type="NCBIfam" id="NF003975">
    <property type="entry name" value="PRK05467.1-4"/>
    <property type="match status" value="1"/>
</dbReference>
<evidence type="ECO:0000313" key="9">
    <source>
        <dbReference type="EMBL" id="PWQ92781.1"/>
    </source>
</evidence>
<dbReference type="NCBIfam" id="NF003974">
    <property type="entry name" value="PRK05467.1-3"/>
    <property type="match status" value="1"/>
</dbReference>
<keyword evidence="3 7" id="KW-0847">Vitamin C</keyword>
<evidence type="ECO:0000259" key="8">
    <source>
        <dbReference type="PROSITE" id="PS51471"/>
    </source>
</evidence>
<protein>
    <submittedName>
        <fullName evidence="9">Fe2+-dependent dioxygenase</fullName>
    </submittedName>
</protein>
<evidence type="ECO:0000256" key="4">
    <source>
        <dbReference type="ARBA" id="ARBA00022964"/>
    </source>
</evidence>
<dbReference type="GO" id="GO:0006879">
    <property type="term" value="P:intracellular iron ion homeostasis"/>
    <property type="evidence" value="ECO:0007669"/>
    <property type="project" value="TreeGrafter"/>
</dbReference>
<dbReference type="PANTHER" id="PTHR41536">
    <property type="entry name" value="PKHD-TYPE HYDROXYLASE YBIX"/>
    <property type="match status" value="1"/>
</dbReference>
<dbReference type="PANTHER" id="PTHR41536:SF1">
    <property type="entry name" value="PKHD-TYPE HYDROXYLASE YBIX"/>
    <property type="match status" value="1"/>
</dbReference>
<dbReference type="PROSITE" id="PS51471">
    <property type="entry name" value="FE2OG_OXY"/>
    <property type="match status" value="1"/>
</dbReference>
<dbReference type="InterPro" id="IPR041097">
    <property type="entry name" value="PKHD_C"/>
</dbReference>
<dbReference type="GO" id="GO:0006974">
    <property type="term" value="P:DNA damage response"/>
    <property type="evidence" value="ECO:0007669"/>
    <property type="project" value="TreeGrafter"/>
</dbReference>
<keyword evidence="10" id="KW-1185">Reference proteome</keyword>
<evidence type="ECO:0000256" key="5">
    <source>
        <dbReference type="ARBA" id="ARBA00023002"/>
    </source>
</evidence>
<dbReference type="InterPro" id="IPR023550">
    <property type="entry name" value="PKHD_hydroxylase"/>
</dbReference>
<dbReference type="InterPro" id="IPR005123">
    <property type="entry name" value="Oxoglu/Fe-dep_dioxygenase_dom"/>
</dbReference>
<accession>A0A317C3N3</accession>
<evidence type="ECO:0000256" key="2">
    <source>
        <dbReference type="ARBA" id="ARBA00022723"/>
    </source>
</evidence>
<dbReference type="GO" id="GO:0016706">
    <property type="term" value="F:2-oxoglutarate-dependent dioxygenase activity"/>
    <property type="evidence" value="ECO:0007669"/>
    <property type="project" value="UniProtKB-UniRule"/>
</dbReference>
<comment type="cofactor">
    <cofactor evidence="1 7">
        <name>L-ascorbate</name>
        <dbReference type="ChEBI" id="CHEBI:38290"/>
    </cofactor>
</comment>
<feature type="binding site" evidence="7">
    <location>
        <position position="96"/>
    </location>
    <ligand>
        <name>Fe cation</name>
        <dbReference type="ChEBI" id="CHEBI:24875"/>
    </ligand>
</feature>
<comment type="cofactor">
    <cofactor evidence="7">
        <name>Fe(2+)</name>
        <dbReference type="ChEBI" id="CHEBI:29033"/>
    </cofactor>
    <text evidence="7">Binds 1 Fe(2+) ion per subunit.</text>
</comment>
<feature type="binding site" evidence="7">
    <location>
        <position position="157"/>
    </location>
    <ligand>
        <name>Fe cation</name>
        <dbReference type="ChEBI" id="CHEBI:24875"/>
    </ligand>
</feature>
<dbReference type="GO" id="GO:0005506">
    <property type="term" value="F:iron ion binding"/>
    <property type="evidence" value="ECO:0007669"/>
    <property type="project" value="UniProtKB-UniRule"/>
</dbReference>
<gene>
    <name evidence="9" type="ORF">DKW60_19425</name>
</gene>
<dbReference type="EMBL" id="QGKM01000076">
    <property type="protein sequence ID" value="PWQ92781.1"/>
    <property type="molecule type" value="Genomic_DNA"/>
</dbReference>